<keyword evidence="2" id="KW-1185">Reference proteome</keyword>
<evidence type="ECO:0000313" key="2">
    <source>
        <dbReference type="Proteomes" id="UP001596220"/>
    </source>
</evidence>
<name>A0ABW1P7J6_9PSEU</name>
<dbReference type="RefSeq" id="WP_380637572.1">
    <property type="nucleotide sequence ID" value="NZ_JBHSQO010000018.1"/>
</dbReference>
<protein>
    <submittedName>
        <fullName evidence="1">Transcriptional regulator</fullName>
    </submittedName>
</protein>
<dbReference type="EMBL" id="JBHSQO010000018">
    <property type="protein sequence ID" value="MFC6091373.1"/>
    <property type="molecule type" value="Genomic_DNA"/>
</dbReference>
<proteinExistence type="predicted"/>
<accession>A0ABW1P7J6</accession>
<reference evidence="2" key="1">
    <citation type="journal article" date="2019" name="Int. J. Syst. Evol. Microbiol.">
        <title>The Global Catalogue of Microorganisms (GCM) 10K type strain sequencing project: providing services to taxonomists for standard genome sequencing and annotation.</title>
        <authorList>
            <consortium name="The Broad Institute Genomics Platform"/>
            <consortium name="The Broad Institute Genome Sequencing Center for Infectious Disease"/>
            <person name="Wu L."/>
            <person name="Ma J."/>
        </authorList>
    </citation>
    <scope>NUCLEOTIDE SEQUENCE [LARGE SCALE GENOMIC DNA]</scope>
    <source>
        <strain evidence="2">CGMCC 4.7246</strain>
    </source>
</reference>
<sequence>MPRRVFVFIDGGGGGGPAQTTPDYSGTQQKLSIEPSAIPGARQVFANALEALDAQLRDAQGALHARDWAGDPVSRETAEKFNQDTFESGDSAALNAILAYREQLRGVVEQLTTIEADYRRVEGDNAASWGRVGND</sequence>
<dbReference type="Proteomes" id="UP001596220">
    <property type="component" value="Unassembled WGS sequence"/>
</dbReference>
<evidence type="ECO:0000313" key="1">
    <source>
        <dbReference type="EMBL" id="MFC6091373.1"/>
    </source>
</evidence>
<organism evidence="1 2">
    <name type="scientific">Saccharothrix lopnurensis</name>
    <dbReference type="NCBI Taxonomy" id="1670621"/>
    <lineage>
        <taxon>Bacteria</taxon>
        <taxon>Bacillati</taxon>
        <taxon>Actinomycetota</taxon>
        <taxon>Actinomycetes</taxon>
        <taxon>Pseudonocardiales</taxon>
        <taxon>Pseudonocardiaceae</taxon>
        <taxon>Saccharothrix</taxon>
    </lineage>
</organism>
<comment type="caution">
    <text evidence="1">The sequence shown here is derived from an EMBL/GenBank/DDBJ whole genome shotgun (WGS) entry which is preliminary data.</text>
</comment>
<gene>
    <name evidence="1" type="ORF">ACFP3R_19020</name>
</gene>